<dbReference type="PROSITE" id="PS00455">
    <property type="entry name" value="AMP_BINDING"/>
    <property type="match status" value="1"/>
</dbReference>
<keyword evidence="7" id="KW-0443">Lipid metabolism</keyword>
<dbReference type="InterPro" id="IPR042099">
    <property type="entry name" value="ANL_N_sf"/>
</dbReference>
<dbReference type="GO" id="GO:0030729">
    <property type="term" value="F:acetoacetate-CoA ligase activity"/>
    <property type="evidence" value="ECO:0007669"/>
    <property type="project" value="UniProtKB-UniRule"/>
</dbReference>
<dbReference type="InterPro" id="IPR005914">
    <property type="entry name" value="Acac_CoA_synth"/>
</dbReference>
<keyword evidence="6 7" id="KW-0067">ATP-binding</keyword>
<keyword evidence="7" id="KW-0963">Cytoplasm</keyword>
<sequence length="696" mass="79065">MPPVQLSHSGSEITGVFCDHLKDAKTKAEKSREKVLDYLTWDKTVPNTEIEKFKKIIEDKFNLKFGNYWDFHKWTVDNFASFWEEVWMHFGIVFSKPHDEVFIKTGPGFLDNKWFTGAEFNYAENILRIRDNREALVCIDEKGNTERVTFAKLFEEVKLYAAAFRKHGLQKGDRVACYMSNRKEAVYAMLAAISIGAIWGGPQPYFGARAAANIIEKLEARFLIVVESVENEYTAEEDSLIENLPYIAERTASLECIIVVPTQNETLRTDISHIPKSCTLGDFLESGRTADGLVPDIVFEQLPFDYPVSISFSSGTTGLPKGPVHSAGSLLGPLVDFGLHYNLKSGDTIYSFYPMGWSLWNYMVAALSLGVRLVLHSGSPYSRDVNVWDVMAQHKASFTFLVTSIVDRMEKLEVRPEKHTNFERLKFVMVGGSPVKLQNYKFLKSIVKENTFIGNLYGSTETFGSFSGTDLNTPGYANEVQVPALGRDLQVFDKRGEPVFSKRGELVVTKPSPTFPTGLWRDENNEVLNRTYFSNYPGVWQQHDEGFINPRTKGFVVLGRSDDTLIQNGERFGSSDIYFAIHGIEEIEDYICVGQNKSNGENRALLFLKLKQGFEFTPEFRERVVKKIETELWIDCVPEVILPVEGIPYNVNNKRVESLIRKIVATNQIPESTNIKNPECLKDYCDIPEIFNYNDD</sequence>
<keyword evidence="4 7" id="KW-0436">Ligase</keyword>
<dbReference type="NCBIfam" id="TIGR01217">
    <property type="entry name" value="ac_ac_CoA_syn"/>
    <property type="match status" value="1"/>
</dbReference>
<dbReference type="Pfam" id="PF00501">
    <property type="entry name" value="AMP-binding"/>
    <property type="match status" value="1"/>
</dbReference>
<dbReference type="SUPFAM" id="SSF56801">
    <property type="entry name" value="Acetyl-CoA synthetase-like"/>
    <property type="match status" value="1"/>
</dbReference>
<evidence type="ECO:0000256" key="2">
    <source>
        <dbReference type="ARBA" id="ARBA00012988"/>
    </source>
</evidence>
<dbReference type="GO" id="GO:0006631">
    <property type="term" value="P:fatty acid metabolic process"/>
    <property type="evidence" value="ECO:0007669"/>
    <property type="project" value="UniProtKB-UniRule"/>
</dbReference>
<evidence type="ECO:0000256" key="5">
    <source>
        <dbReference type="ARBA" id="ARBA00022741"/>
    </source>
</evidence>
<feature type="domain" description="Acetyl-coenzyme A synthetase N-terminal" evidence="9">
    <location>
        <begin position="68"/>
        <end position="125"/>
    </location>
</feature>
<evidence type="ECO:0000313" key="10">
    <source>
        <dbReference type="EMBL" id="KAG8198892.1"/>
    </source>
</evidence>
<feature type="domain" description="AMP-dependent synthetase/ligase" evidence="8">
    <location>
        <begin position="132"/>
        <end position="512"/>
    </location>
</feature>
<dbReference type="Pfam" id="PF16177">
    <property type="entry name" value="ACAS_N"/>
    <property type="match status" value="1"/>
</dbReference>
<dbReference type="PANTHER" id="PTHR42921:SF1">
    <property type="entry name" value="ACETOACETYL-COA SYNTHETASE"/>
    <property type="match status" value="1"/>
</dbReference>
<dbReference type="Proteomes" id="UP000827092">
    <property type="component" value="Unassembled WGS sequence"/>
</dbReference>
<comment type="catalytic activity">
    <reaction evidence="7">
        <text>acetoacetate + ATP + CoA = acetoacetyl-CoA + AMP + diphosphate</text>
        <dbReference type="Rhea" id="RHEA:16117"/>
        <dbReference type="ChEBI" id="CHEBI:13705"/>
        <dbReference type="ChEBI" id="CHEBI:30616"/>
        <dbReference type="ChEBI" id="CHEBI:33019"/>
        <dbReference type="ChEBI" id="CHEBI:57286"/>
        <dbReference type="ChEBI" id="CHEBI:57287"/>
        <dbReference type="ChEBI" id="CHEBI:456215"/>
        <dbReference type="EC" id="6.2.1.16"/>
    </reaction>
</comment>
<proteinExistence type="inferred from homology"/>
<comment type="similarity">
    <text evidence="1 7">Belongs to the ATP-dependent AMP-binding enzyme family.</text>
</comment>
<accession>A0AAV6VQ80</accession>
<dbReference type="AlphaFoldDB" id="A0AAV6VQ80"/>
<dbReference type="GO" id="GO:0005524">
    <property type="term" value="F:ATP binding"/>
    <property type="evidence" value="ECO:0007669"/>
    <property type="project" value="UniProtKB-UniRule"/>
</dbReference>
<keyword evidence="7" id="KW-0276">Fatty acid metabolism</keyword>
<organism evidence="10 11">
    <name type="scientific">Oedothorax gibbosus</name>
    <dbReference type="NCBI Taxonomy" id="931172"/>
    <lineage>
        <taxon>Eukaryota</taxon>
        <taxon>Metazoa</taxon>
        <taxon>Ecdysozoa</taxon>
        <taxon>Arthropoda</taxon>
        <taxon>Chelicerata</taxon>
        <taxon>Arachnida</taxon>
        <taxon>Araneae</taxon>
        <taxon>Araneomorphae</taxon>
        <taxon>Entelegynae</taxon>
        <taxon>Araneoidea</taxon>
        <taxon>Linyphiidae</taxon>
        <taxon>Erigoninae</taxon>
        <taxon>Oedothorax</taxon>
    </lineage>
</organism>
<dbReference type="InterPro" id="IPR032387">
    <property type="entry name" value="ACAS_N"/>
</dbReference>
<gene>
    <name evidence="10" type="ORF">JTE90_015106</name>
</gene>
<dbReference type="InterPro" id="IPR045851">
    <property type="entry name" value="AMP-bd_C_sf"/>
</dbReference>
<evidence type="ECO:0000256" key="3">
    <source>
        <dbReference type="ARBA" id="ARBA00015326"/>
    </source>
</evidence>
<keyword evidence="5 7" id="KW-0547">Nucleotide-binding</keyword>
<dbReference type="EC" id="6.2.1.16" evidence="2 7"/>
<evidence type="ECO:0000313" key="11">
    <source>
        <dbReference type="Proteomes" id="UP000827092"/>
    </source>
</evidence>
<protein>
    <recommendedName>
        <fullName evidence="3 7">Acetoacetyl-CoA synthetase</fullName>
        <ecNumber evidence="2 7">6.2.1.16</ecNumber>
    </recommendedName>
</protein>
<evidence type="ECO:0000256" key="7">
    <source>
        <dbReference type="RuleBase" id="RU367019"/>
    </source>
</evidence>
<reference evidence="10 11" key="1">
    <citation type="journal article" date="2022" name="Nat. Ecol. Evol.">
        <title>A masculinizing supergene underlies an exaggerated male reproductive morph in a spider.</title>
        <authorList>
            <person name="Hendrickx F."/>
            <person name="De Corte Z."/>
            <person name="Sonet G."/>
            <person name="Van Belleghem S.M."/>
            <person name="Kostlbacher S."/>
            <person name="Vangestel C."/>
        </authorList>
    </citation>
    <scope>NUCLEOTIDE SEQUENCE [LARGE SCALE GENOMIC DNA]</scope>
    <source>
        <strain evidence="10">W744_W776</strain>
    </source>
</reference>
<dbReference type="InterPro" id="IPR000873">
    <property type="entry name" value="AMP-dep_synth/lig_dom"/>
</dbReference>
<name>A0AAV6VQ80_9ARAC</name>
<evidence type="ECO:0000259" key="8">
    <source>
        <dbReference type="Pfam" id="PF00501"/>
    </source>
</evidence>
<keyword evidence="11" id="KW-1185">Reference proteome</keyword>
<comment type="function">
    <text evidence="7">Converts acetoacetate to acetoacetyl-CoA in the cytosol.</text>
</comment>
<evidence type="ECO:0000256" key="4">
    <source>
        <dbReference type="ARBA" id="ARBA00022598"/>
    </source>
</evidence>
<dbReference type="EMBL" id="JAFNEN010000034">
    <property type="protein sequence ID" value="KAG8198892.1"/>
    <property type="molecule type" value="Genomic_DNA"/>
</dbReference>
<dbReference type="Gene3D" id="3.40.50.12780">
    <property type="entry name" value="N-terminal domain of ligase-like"/>
    <property type="match status" value="1"/>
</dbReference>
<dbReference type="InterPro" id="IPR020845">
    <property type="entry name" value="AMP-binding_CS"/>
</dbReference>
<evidence type="ECO:0000256" key="6">
    <source>
        <dbReference type="ARBA" id="ARBA00022840"/>
    </source>
</evidence>
<dbReference type="PANTHER" id="PTHR42921">
    <property type="entry name" value="ACETOACETYL-COA SYNTHETASE"/>
    <property type="match status" value="1"/>
</dbReference>
<evidence type="ECO:0000259" key="9">
    <source>
        <dbReference type="Pfam" id="PF16177"/>
    </source>
</evidence>
<dbReference type="GO" id="GO:0005829">
    <property type="term" value="C:cytosol"/>
    <property type="evidence" value="ECO:0007669"/>
    <property type="project" value="UniProtKB-SubCell"/>
</dbReference>
<dbReference type="Gene3D" id="3.30.300.30">
    <property type="match status" value="1"/>
</dbReference>
<evidence type="ECO:0000256" key="1">
    <source>
        <dbReference type="ARBA" id="ARBA00006432"/>
    </source>
</evidence>
<comment type="caution">
    <text evidence="10">The sequence shown here is derived from an EMBL/GenBank/DDBJ whole genome shotgun (WGS) entry which is preliminary data.</text>
</comment>
<comment type="subcellular location">
    <subcellularLocation>
        <location evidence="7">Cytoplasm</location>
        <location evidence="7">Cytosol</location>
    </subcellularLocation>
</comment>